<dbReference type="GO" id="GO:0003677">
    <property type="term" value="F:DNA binding"/>
    <property type="evidence" value="ECO:0007669"/>
    <property type="project" value="UniProtKB-KW"/>
</dbReference>
<dbReference type="FunFam" id="3.90.226.10:FF:000113">
    <property type="entry name" value="Enoyl-CoA hydratase/isomerase family protein (AFU_orthologue AFUA_2G14850)"/>
    <property type="match status" value="1"/>
</dbReference>
<gene>
    <name evidence="8" type="ORF">TCE0_011r00569</name>
</gene>
<dbReference type="SUPFAM" id="SSF50494">
    <property type="entry name" value="Trypsin-like serine proteases"/>
    <property type="match status" value="1"/>
</dbReference>
<keyword evidence="2" id="KW-0805">Transcription regulation</keyword>
<evidence type="ECO:0000256" key="4">
    <source>
        <dbReference type="ARBA" id="ARBA00023163"/>
    </source>
</evidence>
<reference evidence="9" key="1">
    <citation type="journal article" date="2015" name="Genome Announc.">
        <title>Draft genome sequence of Talaromyces cellulolyticus strain Y-94, a source of lignocellulosic biomass-degrading enzymes.</title>
        <authorList>
            <person name="Fujii T."/>
            <person name="Koike H."/>
            <person name="Sawayama S."/>
            <person name="Yano S."/>
            <person name="Inoue H."/>
        </authorList>
    </citation>
    <scope>NUCLEOTIDE SEQUENCE [LARGE SCALE GENOMIC DNA]</scope>
    <source>
        <strain evidence="9">Y-94</strain>
    </source>
</reference>
<dbReference type="InterPro" id="IPR001753">
    <property type="entry name" value="Enoyl-CoA_hydra/iso"/>
</dbReference>
<dbReference type="InterPro" id="IPR052073">
    <property type="entry name" value="Amide_Lactam_Regulators"/>
</dbReference>
<evidence type="ECO:0000256" key="3">
    <source>
        <dbReference type="ARBA" id="ARBA00023125"/>
    </source>
</evidence>
<dbReference type="SMART" id="SM00906">
    <property type="entry name" value="Fungal_trans"/>
    <property type="match status" value="1"/>
</dbReference>
<organism evidence="8 9">
    <name type="scientific">Talaromyces pinophilus</name>
    <name type="common">Penicillium pinophilum</name>
    <dbReference type="NCBI Taxonomy" id="128442"/>
    <lineage>
        <taxon>Eukaryota</taxon>
        <taxon>Fungi</taxon>
        <taxon>Dikarya</taxon>
        <taxon>Ascomycota</taxon>
        <taxon>Pezizomycotina</taxon>
        <taxon>Eurotiomycetes</taxon>
        <taxon>Eurotiomycetidae</taxon>
        <taxon>Eurotiales</taxon>
        <taxon>Trichocomaceae</taxon>
        <taxon>Talaromyces</taxon>
        <taxon>Talaromyces sect. Talaromyces</taxon>
    </lineage>
</organism>
<dbReference type="Pfam" id="PF00378">
    <property type="entry name" value="ECH_1"/>
    <property type="match status" value="1"/>
</dbReference>
<dbReference type="CDD" id="cd12148">
    <property type="entry name" value="fungal_TF_MHR"/>
    <property type="match status" value="1"/>
</dbReference>
<dbReference type="InterPro" id="IPR009003">
    <property type="entry name" value="Peptidase_S1_PA"/>
</dbReference>
<dbReference type="Pfam" id="PF04082">
    <property type="entry name" value="Fungal_trans"/>
    <property type="match status" value="1"/>
</dbReference>
<feature type="domain" description="Xylanolytic transcriptional activator regulatory" evidence="7">
    <location>
        <begin position="661"/>
        <end position="728"/>
    </location>
</feature>
<dbReference type="Gene3D" id="2.40.10.10">
    <property type="entry name" value="Trypsin-like serine proteases"/>
    <property type="match status" value="2"/>
</dbReference>
<keyword evidence="5" id="KW-0539">Nucleus</keyword>
<feature type="compositionally biased region" description="Basic and acidic residues" evidence="6">
    <location>
        <begin position="224"/>
        <end position="237"/>
    </location>
</feature>
<dbReference type="Gene3D" id="3.90.226.10">
    <property type="entry name" value="2-enoyl-CoA Hydratase, Chain A, domain 1"/>
    <property type="match status" value="1"/>
</dbReference>
<proteinExistence type="predicted"/>
<sequence length="1312" mass="145082">MAPMKIPAVAVYPTRAKVKDAETFEGLDKAQLDLEKMVVQLSFDQGKGELNGTGFYVNLPGAKEDIILTAAHNLIGETKQRSTSLCILGSVPIAIPDEKFKICSRYEDDPGQKQAVYDYGAIFVPRGANNQPKLGFGYSLKLGIDEDLKGRVHITGYKGREKKATPKNPAGAASNLGELVESSGRYSGDGSQLVYEADTEQGMSGSPVWVEHNGYPTVVGIHNHGAEKEKGKNADQGKKKKRNRGTQINLNVLRDVCRWAGIGQFGKRLRVKQNGVRPQGLYLNFSMGISFARVRVGAEGTSAFDILPTYTKTTAANTMPLYGFYFHQPSEWGREYYQGEWVRWQPLDSQNNVVLTKRLEDACLVRITPGPGAPPFRIAQDQKGNGKDVRGLRVNCENLSDQDIEGGIVDTSEVSFGPDMKGRVVKVNAGLFGLVGIWSAAQKRTFLQYANLAESTPAIRDSASAIIPLEYPVDVLDSIPDAWHSAVDQRPNLVSQKLPTGSRLLRQAGYMQADNSTAAEIQANGYSPMEGEGPSADDIGILRAQHVFDLPSSAVSDSLIETFMERCHPWMPVVERSWLVESDTNKPSILLLQAVFLAACRVSSAPTVIAYASPVEFYRRAKAIFYSGYEKDPLILIAVTCILQWYNPDGPEHVSINTSTMWRYIGVGLAHQIGLHKEPPPGEGASLRRRLWWSLYARDCLISSAHGRPLAINIEDCDVRSPCREDFDISTLNADLFIAYVEICSLLGQLTQCCCRRSLSRRIRKDIESALLRWVCNLPVPLRLFQTPSPGSPTYGRHRMIASPYNFEARQLHVPYFVILAILFQSSFPGNCLSSVSILASSAITWIVESFLARDEIRLLSPTFIFYLVVAARSLLLCYRHPSMLDLGPETDIQTIHLALKELGKQWPSANQPSRELESIAEDIKRLQLEERPPIIRSLSSYEWPFFSPFAPCISWAWDHVVSDTNAPMGHQPRPRITPGRNVEVHRTTMTAGILAEPTTPIASPGAIDAHATYREISEAQSSDDPAHGQYAGFVGEVELPGISVVSGNFGVAARDIFAGREGEGRNSRRWVSGMVEIPINKLFLFDTSTYLIAVLFPPLAPHSMTDSPVFRDLSLERHDNVFVITLQKDPENRLNSWYCQEIIRAFRTVEKLLGPGSEGAVITRGSNAKFWCTGVELDEAETNPFATTDGFYPLLHAILDFPFPTIALLTGHTFGGACPLALAHDYRVMNSRRGFISMPPVDLGLHFNGIGSLPRLKLSPPVARKMLLEACRWTGKEALQDGIVDLIAEPEQMFDVALELARKWASKAKMG</sequence>
<dbReference type="PANTHER" id="PTHR47171:SF2">
    <property type="entry name" value="TRANSCRIPTION FACTOR, PUTATIVE-RELATED"/>
    <property type="match status" value="1"/>
</dbReference>
<dbReference type="SUPFAM" id="SSF52096">
    <property type="entry name" value="ClpP/crotonase"/>
    <property type="match status" value="1"/>
</dbReference>
<protein>
    <recommendedName>
        <fullName evidence="7">Xylanolytic transcriptional activator regulatory domain-containing protein</fullName>
    </recommendedName>
</protein>
<dbReference type="EMBL" id="DF933807">
    <property type="protein sequence ID" value="GAM33574.1"/>
    <property type="molecule type" value="Genomic_DNA"/>
</dbReference>
<evidence type="ECO:0000259" key="7">
    <source>
        <dbReference type="SMART" id="SM00906"/>
    </source>
</evidence>
<dbReference type="GO" id="GO:0008270">
    <property type="term" value="F:zinc ion binding"/>
    <property type="evidence" value="ECO:0007669"/>
    <property type="project" value="InterPro"/>
</dbReference>
<keyword evidence="1" id="KW-0862">Zinc</keyword>
<name>A0A0B8N0H4_TALPI</name>
<evidence type="ECO:0000313" key="8">
    <source>
        <dbReference type="EMBL" id="GAM33574.1"/>
    </source>
</evidence>
<dbReference type="InterPro" id="IPR043504">
    <property type="entry name" value="Peptidase_S1_PA_chymotrypsin"/>
</dbReference>
<dbReference type="PANTHER" id="PTHR47171">
    <property type="entry name" value="FARA-RELATED"/>
    <property type="match status" value="1"/>
</dbReference>
<evidence type="ECO:0000256" key="2">
    <source>
        <dbReference type="ARBA" id="ARBA00023015"/>
    </source>
</evidence>
<dbReference type="GO" id="GO:0006351">
    <property type="term" value="P:DNA-templated transcription"/>
    <property type="evidence" value="ECO:0007669"/>
    <property type="project" value="InterPro"/>
</dbReference>
<dbReference type="InterPro" id="IPR007219">
    <property type="entry name" value="XnlR_reg_dom"/>
</dbReference>
<keyword evidence="3" id="KW-0238">DNA-binding</keyword>
<evidence type="ECO:0000256" key="1">
    <source>
        <dbReference type="ARBA" id="ARBA00022833"/>
    </source>
</evidence>
<accession>A0A0B8N0H4</accession>
<keyword evidence="4" id="KW-0804">Transcription</keyword>
<keyword evidence="9" id="KW-1185">Reference proteome</keyword>
<dbReference type="InterPro" id="IPR029045">
    <property type="entry name" value="ClpP/crotonase-like_dom_sf"/>
</dbReference>
<feature type="region of interest" description="Disordered" evidence="6">
    <location>
        <begin position="224"/>
        <end position="244"/>
    </location>
</feature>
<dbReference type="CDD" id="cd06558">
    <property type="entry name" value="crotonase-like"/>
    <property type="match status" value="1"/>
</dbReference>
<dbReference type="Proteomes" id="UP000053095">
    <property type="component" value="Unassembled WGS sequence"/>
</dbReference>
<evidence type="ECO:0000313" key="9">
    <source>
        <dbReference type="Proteomes" id="UP000053095"/>
    </source>
</evidence>
<evidence type="ECO:0000256" key="5">
    <source>
        <dbReference type="ARBA" id="ARBA00023242"/>
    </source>
</evidence>
<evidence type="ECO:0000256" key="6">
    <source>
        <dbReference type="SAM" id="MobiDB-lite"/>
    </source>
</evidence>